<reference evidence="2 3" key="1">
    <citation type="journal article" date="2021" name="Nat. Plants">
        <title>The Taxus genome provides insights into paclitaxel biosynthesis.</title>
        <authorList>
            <person name="Xiong X."/>
            <person name="Gou J."/>
            <person name="Liao Q."/>
            <person name="Li Y."/>
            <person name="Zhou Q."/>
            <person name="Bi G."/>
            <person name="Li C."/>
            <person name="Du R."/>
            <person name="Wang X."/>
            <person name="Sun T."/>
            <person name="Guo L."/>
            <person name="Liang H."/>
            <person name="Lu P."/>
            <person name="Wu Y."/>
            <person name="Zhang Z."/>
            <person name="Ro D.K."/>
            <person name="Shang Y."/>
            <person name="Huang S."/>
            <person name="Yan J."/>
        </authorList>
    </citation>
    <scope>NUCLEOTIDE SEQUENCE [LARGE SCALE GENOMIC DNA]</scope>
    <source>
        <strain evidence="2">Ta-2019</strain>
    </source>
</reference>
<evidence type="ECO:0000256" key="1">
    <source>
        <dbReference type="SAM" id="Phobius"/>
    </source>
</evidence>
<accession>A0AA38FCX0</accession>
<gene>
    <name evidence="2" type="ORF">KI387_044246</name>
</gene>
<feature type="transmembrane region" description="Helical" evidence="1">
    <location>
        <begin position="93"/>
        <end position="111"/>
    </location>
</feature>
<organism evidence="2 3">
    <name type="scientific">Taxus chinensis</name>
    <name type="common">Chinese yew</name>
    <name type="synonym">Taxus wallichiana var. chinensis</name>
    <dbReference type="NCBI Taxonomy" id="29808"/>
    <lineage>
        <taxon>Eukaryota</taxon>
        <taxon>Viridiplantae</taxon>
        <taxon>Streptophyta</taxon>
        <taxon>Embryophyta</taxon>
        <taxon>Tracheophyta</taxon>
        <taxon>Spermatophyta</taxon>
        <taxon>Pinopsida</taxon>
        <taxon>Pinidae</taxon>
        <taxon>Conifers II</taxon>
        <taxon>Cupressales</taxon>
        <taxon>Taxaceae</taxon>
        <taxon>Taxus</taxon>
    </lineage>
</organism>
<dbReference type="AlphaFoldDB" id="A0AA38FCX0"/>
<evidence type="ECO:0000313" key="2">
    <source>
        <dbReference type="EMBL" id="KAH9296666.1"/>
    </source>
</evidence>
<keyword evidence="3" id="KW-1185">Reference proteome</keyword>
<proteinExistence type="predicted"/>
<dbReference type="Proteomes" id="UP000824469">
    <property type="component" value="Unassembled WGS sequence"/>
</dbReference>
<dbReference type="EMBL" id="JAHRHJ020000011">
    <property type="protein sequence ID" value="KAH9296666.1"/>
    <property type="molecule type" value="Genomic_DNA"/>
</dbReference>
<sequence>MFLNDKGLHRVRTGPDSELNNVVEKIIWFSRCDEVFNVIGLKVAPKLIFHVKEMDTSREAWANFDQHFGKTDAIIDHQLEKELSSFNPQYFDTIHIFFLSFSCLGLNIRIFKYTRTGT</sequence>
<comment type="caution">
    <text evidence="2">The sequence shown here is derived from an EMBL/GenBank/DDBJ whole genome shotgun (WGS) entry which is preliminary data.</text>
</comment>
<keyword evidence="1" id="KW-0472">Membrane</keyword>
<evidence type="ECO:0000313" key="3">
    <source>
        <dbReference type="Proteomes" id="UP000824469"/>
    </source>
</evidence>
<keyword evidence="1" id="KW-1133">Transmembrane helix</keyword>
<name>A0AA38FCX0_TAXCH</name>
<protein>
    <submittedName>
        <fullName evidence="2">Uncharacterized protein</fullName>
    </submittedName>
</protein>
<keyword evidence="1" id="KW-0812">Transmembrane</keyword>